<name>U5E3F4_NOCAS</name>
<evidence type="ECO:0000256" key="5">
    <source>
        <dbReference type="ARBA" id="ARBA00013376"/>
    </source>
</evidence>
<evidence type="ECO:0000256" key="10">
    <source>
        <dbReference type="ARBA" id="ARBA00044930"/>
    </source>
</evidence>
<proteinExistence type="inferred from homology"/>
<dbReference type="GO" id="GO:0004412">
    <property type="term" value="F:homoserine dehydrogenase activity"/>
    <property type="evidence" value="ECO:0007669"/>
    <property type="project" value="UniProtKB-EC"/>
</dbReference>
<evidence type="ECO:0000259" key="11">
    <source>
        <dbReference type="PROSITE" id="PS51671"/>
    </source>
</evidence>
<comment type="pathway">
    <text evidence="1">Amino-acid biosynthesis; L-threonine biosynthesis; L-threonine from L-aspartate: step 3/5.</text>
</comment>
<keyword evidence="6" id="KW-0028">Amino-acid biosynthesis</keyword>
<comment type="caution">
    <text evidence="12">The sequence shown here is derived from an EMBL/GenBank/DDBJ whole genome shotgun (WGS) entry which is preliminary data.</text>
</comment>
<dbReference type="InterPro" id="IPR002912">
    <property type="entry name" value="ACT_dom"/>
</dbReference>
<dbReference type="PROSITE" id="PS51671">
    <property type="entry name" value="ACT"/>
    <property type="match status" value="1"/>
</dbReference>
<dbReference type="OrthoDB" id="4544225at2"/>
<keyword evidence="9" id="KW-0486">Methionine biosynthesis</keyword>
<dbReference type="CDD" id="cd04881">
    <property type="entry name" value="ACT_HSDH-Hom"/>
    <property type="match status" value="1"/>
</dbReference>
<evidence type="ECO:0000256" key="4">
    <source>
        <dbReference type="ARBA" id="ARBA00013213"/>
    </source>
</evidence>
<keyword evidence="13" id="KW-1185">Reference proteome</keyword>
<dbReference type="GO" id="GO:0009088">
    <property type="term" value="P:threonine biosynthetic process"/>
    <property type="evidence" value="ECO:0007669"/>
    <property type="project" value="UniProtKB-UniPathway"/>
</dbReference>
<dbReference type="InterPro" id="IPR036291">
    <property type="entry name" value="NAD(P)-bd_dom_sf"/>
</dbReference>
<dbReference type="GO" id="GO:0009086">
    <property type="term" value="P:methionine biosynthetic process"/>
    <property type="evidence" value="ECO:0007669"/>
    <property type="project" value="UniProtKB-KW"/>
</dbReference>
<evidence type="ECO:0000256" key="3">
    <source>
        <dbReference type="ARBA" id="ARBA00006753"/>
    </source>
</evidence>
<evidence type="ECO:0000256" key="2">
    <source>
        <dbReference type="ARBA" id="ARBA00005062"/>
    </source>
</evidence>
<accession>U5E3F4</accession>
<evidence type="ECO:0000256" key="8">
    <source>
        <dbReference type="ARBA" id="ARBA00023002"/>
    </source>
</evidence>
<evidence type="ECO:0000256" key="7">
    <source>
        <dbReference type="ARBA" id="ARBA00022697"/>
    </source>
</evidence>
<dbReference type="eggNOG" id="COG0460">
    <property type="taxonomic scope" value="Bacteria"/>
</dbReference>
<dbReference type="SUPFAM" id="SSF55021">
    <property type="entry name" value="ACT-like"/>
    <property type="match status" value="1"/>
</dbReference>
<dbReference type="Proteomes" id="UP000017048">
    <property type="component" value="Unassembled WGS sequence"/>
</dbReference>
<dbReference type="GO" id="GO:0050661">
    <property type="term" value="F:NADP binding"/>
    <property type="evidence" value="ECO:0007669"/>
    <property type="project" value="InterPro"/>
</dbReference>
<gene>
    <name evidence="12" type="primary">hom</name>
    <name evidence="12" type="ORF">NCAST_10_00250</name>
</gene>
<dbReference type="InterPro" id="IPR005106">
    <property type="entry name" value="Asp/hSer_DH_NAD-bd"/>
</dbReference>
<reference evidence="12 13" key="1">
    <citation type="journal article" date="2014" name="BMC Genomics">
        <title>Genome based analysis of type-I polyketide synthase and nonribosomal peptide synthetase gene clusters in seven strains of five representative Nocardia species.</title>
        <authorList>
            <person name="Komaki H."/>
            <person name="Ichikawa N."/>
            <person name="Hosoyama A."/>
            <person name="Takahashi-Nakaguchi A."/>
            <person name="Matsuzawa T."/>
            <person name="Suzuki K."/>
            <person name="Fujita N."/>
            <person name="Gonoi T."/>
        </authorList>
    </citation>
    <scope>NUCLEOTIDE SEQUENCE [LARGE SCALE GENOMIC DNA]</scope>
    <source>
        <strain evidence="12 13">NBRC 15531</strain>
    </source>
</reference>
<dbReference type="PANTHER" id="PTHR43331:SF1">
    <property type="entry name" value="HOMOSERINE DEHYDROGENASE"/>
    <property type="match status" value="1"/>
</dbReference>
<dbReference type="PANTHER" id="PTHR43331">
    <property type="entry name" value="HOMOSERINE DEHYDROGENASE"/>
    <property type="match status" value="1"/>
</dbReference>
<comment type="similarity">
    <text evidence="3">Belongs to the homoserine dehydrogenase family.</text>
</comment>
<evidence type="ECO:0000256" key="6">
    <source>
        <dbReference type="ARBA" id="ARBA00022605"/>
    </source>
</evidence>
<dbReference type="Gene3D" id="3.40.50.720">
    <property type="entry name" value="NAD(P)-binding Rossmann-like Domain"/>
    <property type="match status" value="1"/>
</dbReference>
<dbReference type="SUPFAM" id="SSF51735">
    <property type="entry name" value="NAD(P)-binding Rossmann-fold domains"/>
    <property type="match status" value="1"/>
</dbReference>
<protein>
    <recommendedName>
        <fullName evidence="5">Homoserine dehydrogenase</fullName>
        <ecNumber evidence="4">1.1.1.3</ecNumber>
    </recommendedName>
</protein>
<evidence type="ECO:0000256" key="1">
    <source>
        <dbReference type="ARBA" id="ARBA00005056"/>
    </source>
</evidence>
<dbReference type="EC" id="1.1.1.3" evidence="4"/>
<evidence type="ECO:0000313" key="13">
    <source>
        <dbReference type="Proteomes" id="UP000017048"/>
    </source>
</evidence>
<evidence type="ECO:0000313" key="12">
    <source>
        <dbReference type="EMBL" id="GAD82437.1"/>
    </source>
</evidence>
<dbReference type="AlphaFoldDB" id="U5E3F4"/>
<sequence>MTGQLVRSPRPRFGVAVLGTGALATEVGRILRDTRGDLRERAGAELTLDERGELVVDATERADAVTAVLDALRAGRSVISANAALIAEHGPRLAAAAEQYGADLCFEAAVAGGVPVVRPLTQSLSGDRVQQVLGVFPPEHSGQAAAQAAILATLAFHTRVEVGDVHFEESGPAAAADLAAAAALGLRLRTLTVCARVGDGPEDGGKEQISVRVHPALLPATDPLAQVEAPSSAVAIDAAGAGRLMFYGSGVPTATASALLGDLITAARNRVHGGRAPRASYYAELPVAPIGDTPTRYYLNLRVTDHAGALSQVAAVFAGHGVGIARVRQLLDESEAHLVVLTHTAPESALTDTVDTLSETPCVRAVSTRWRIEGTPVPTA</sequence>
<keyword evidence="8" id="KW-0560">Oxidoreductase</keyword>
<dbReference type="InterPro" id="IPR045865">
    <property type="entry name" value="ACT-like_dom_sf"/>
</dbReference>
<dbReference type="InterPro" id="IPR001342">
    <property type="entry name" value="HDH_cat"/>
</dbReference>
<comment type="pathway">
    <text evidence="2">Amino-acid biosynthesis; L-methionine biosynthesis via de novo pathway; L-homoserine from L-aspartate: step 3/3.</text>
</comment>
<dbReference type="UniPathway" id="UPA00051">
    <property type="reaction ID" value="UER00465"/>
</dbReference>
<dbReference type="Gene3D" id="3.30.70.260">
    <property type="match status" value="1"/>
</dbReference>
<dbReference type="Pfam" id="PF00742">
    <property type="entry name" value="Homoserine_dh"/>
    <property type="match status" value="1"/>
</dbReference>
<dbReference type="UniPathway" id="UPA00050">
    <property type="reaction ID" value="UER00063"/>
</dbReference>
<comment type="function">
    <text evidence="10">Catalyzes the conversion of L-aspartate-beta-semialdehyde (L-Asa) to L-homoserine (L-Hse), the third step in the biosynthesis of threonine and methionine from aspartate.</text>
</comment>
<feature type="domain" description="ACT" evidence="11">
    <location>
        <begin position="298"/>
        <end position="377"/>
    </location>
</feature>
<dbReference type="SUPFAM" id="SSF55347">
    <property type="entry name" value="Glyceraldehyde-3-phosphate dehydrogenase-like, C-terminal domain"/>
    <property type="match status" value="1"/>
</dbReference>
<evidence type="ECO:0000256" key="9">
    <source>
        <dbReference type="ARBA" id="ARBA00023167"/>
    </source>
</evidence>
<dbReference type="RefSeq" id="WP_019046544.1">
    <property type="nucleotide sequence ID" value="NZ_BAFO02000010.1"/>
</dbReference>
<organism evidence="12 13">
    <name type="scientific">Nocardia asteroides NBRC 15531</name>
    <dbReference type="NCBI Taxonomy" id="1110697"/>
    <lineage>
        <taxon>Bacteria</taxon>
        <taxon>Bacillati</taxon>
        <taxon>Actinomycetota</taxon>
        <taxon>Actinomycetes</taxon>
        <taxon>Mycobacteriales</taxon>
        <taxon>Nocardiaceae</taxon>
        <taxon>Nocardia</taxon>
    </lineage>
</organism>
<dbReference type="STRING" id="1824.SAMN05444423_10528"/>
<dbReference type="GeneID" id="91516646"/>
<dbReference type="Pfam" id="PF03447">
    <property type="entry name" value="NAD_binding_3"/>
    <property type="match status" value="1"/>
</dbReference>
<dbReference type="EMBL" id="BAFO02000010">
    <property type="protein sequence ID" value="GAD82437.1"/>
    <property type="molecule type" value="Genomic_DNA"/>
</dbReference>
<keyword evidence="7" id="KW-0791">Threonine biosynthesis</keyword>
<dbReference type="Gene3D" id="3.30.360.10">
    <property type="entry name" value="Dihydrodipicolinate Reductase, domain 2"/>
    <property type="match status" value="1"/>
</dbReference>